<evidence type="ECO:0000256" key="3">
    <source>
        <dbReference type="ARBA" id="ARBA00022723"/>
    </source>
</evidence>
<evidence type="ECO:0000256" key="2">
    <source>
        <dbReference type="ARBA" id="ARBA00022617"/>
    </source>
</evidence>
<keyword evidence="3 7" id="KW-0479">Metal-binding</keyword>
<dbReference type="InterPro" id="IPR001128">
    <property type="entry name" value="Cyt_P450"/>
</dbReference>
<dbReference type="AlphaFoldDB" id="A0A1G7YEG7"/>
<evidence type="ECO:0000256" key="7">
    <source>
        <dbReference type="RuleBase" id="RU000461"/>
    </source>
</evidence>
<dbReference type="RefSeq" id="WP_093170518.1">
    <property type="nucleotide sequence ID" value="NZ_FNCN01000009.1"/>
</dbReference>
<dbReference type="GO" id="GO:0005506">
    <property type="term" value="F:iron ion binding"/>
    <property type="evidence" value="ECO:0007669"/>
    <property type="project" value="InterPro"/>
</dbReference>
<reference evidence="9 10" key="1">
    <citation type="submission" date="2016-10" db="EMBL/GenBank/DDBJ databases">
        <authorList>
            <person name="de Groot N.N."/>
        </authorList>
    </citation>
    <scope>NUCLEOTIDE SEQUENCE [LARGE SCALE GENOMIC DNA]</scope>
    <source>
        <strain evidence="9 10">CPCC 201354</strain>
    </source>
</reference>
<dbReference type="PROSITE" id="PS00086">
    <property type="entry name" value="CYTOCHROME_P450"/>
    <property type="match status" value="1"/>
</dbReference>
<dbReference type="GO" id="GO:0004497">
    <property type="term" value="F:monooxygenase activity"/>
    <property type="evidence" value="ECO:0007669"/>
    <property type="project" value="UniProtKB-KW"/>
</dbReference>
<dbReference type="Gene3D" id="1.10.630.10">
    <property type="entry name" value="Cytochrome P450"/>
    <property type="match status" value="1"/>
</dbReference>
<dbReference type="GO" id="GO:0020037">
    <property type="term" value="F:heme binding"/>
    <property type="evidence" value="ECO:0007669"/>
    <property type="project" value="InterPro"/>
</dbReference>
<dbReference type="InterPro" id="IPR036396">
    <property type="entry name" value="Cyt_P450_sf"/>
</dbReference>
<evidence type="ECO:0000256" key="8">
    <source>
        <dbReference type="SAM" id="MobiDB-lite"/>
    </source>
</evidence>
<dbReference type="PANTHER" id="PTHR46696">
    <property type="entry name" value="P450, PUTATIVE (EUROFUNG)-RELATED"/>
    <property type="match status" value="1"/>
</dbReference>
<keyword evidence="4 7" id="KW-0560">Oxidoreductase</keyword>
<comment type="similarity">
    <text evidence="1 7">Belongs to the cytochrome P450 family.</text>
</comment>
<dbReference type="PRINTS" id="PR00359">
    <property type="entry name" value="BP450"/>
</dbReference>
<keyword evidence="6 7" id="KW-0503">Monooxygenase</keyword>
<evidence type="ECO:0000256" key="1">
    <source>
        <dbReference type="ARBA" id="ARBA00010617"/>
    </source>
</evidence>
<evidence type="ECO:0000256" key="6">
    <source>
        <dbReference type="ARBA" id="ARBA00023033"/>
    </source>
</evidence>
<gene>
    <name evidence="9" type="ORF">SAMN05421505_109215</name>
</gene>
<dbReference type="InterPro" id="IPR002397">
    <property type="entry name" value="Cyt_P450_B"/>
</dbReference>
<dbReference type="SUPFAM" id="SSF48264">
    <property type="entry name" value="Cytochrome P450"/>
    <property type="match status" value="1"/>
</dbReference>
<dbReference type="PRINTS" id="PR00385">
    <property type="entry name" value="P450"/>
</dbReference>
<dbReference type="Proteomes" id="UP000198923">
    <property type="component" value="Unassembled WGS sequence"/>
</dbReference>
<proteinExistence type="inferred from homology"/>
<keyword evidence="5 7" id="KW-0408">Iron</keyword>
<evidence type="ECO:0000313" key="9">
    <source>
        <dbReference type="EMBL" id="SDG94773.1"/>
    </source>
</evidence>
<dbReference type="EMBL" id="FNCN01000009">
    <property type="protein sequence ID" value="SDG94773.1"/>
    <property type="molecule type" value="Genomic_DNA"/>
</dbReference>
<dbReference type="InterPro" id="IPR017972">
    <property type="entry name" value="Cyt_P450_CS"/>
</dbReference>
<organism evidence="9 10">
    <name type="scientific">Sinosporangium album</name>
    <dbReference type="NCBI Taxonomy" id="504805"/>
    <lineage>
        <taxon>Bacteria</taxon>
        <taxon>Bacillati</taxon>
        <taxon>Actinomycetota</taxon>
        <taxon>Actinomycetes</taxon>
        <taxon>Streptosporangiales</taxon>
        <taxon>Streptosporangiaceae</taxon>
        <taxon>Sinosporangium</taxon>
    </lineage>
</organism>
<dbReference type="FunFam" id="1.10.630.10:FF:000018">
    <property type="entry name" value="Cytochrome P450 monooxygenase"/>
    <property type="match status" value="1"/>
</dbReference>
<protein>
    <submittedName>
        <fullName evidence="9">Pentalenic acid synthase</fullName>
    </submittedName>
</protein>
<dbReference type="GO" id="GO:0016705">
    <property type="term" value="F:oxidoreductase activity, acting on paired donors, with incorporation or reduction of molecular oxygen"/>
    <property type="evidence" value="ECO:0007669"/>
    <property type="project" value="InterPro"/>
</dbReference>
<evidence type="ECO:0000313" key="10">
    <source>
        <dbReference type="Proteomes" id="UP000198923"/>
    </source>
</evidence>
<dbReference type="CDD" id="cd11030">
    <property type="entry name" value="CYP105-like"/>
    <property type="match status" value="1"/>
</dbReference>
<keyword evidence="10" id="KW-1185">Reference proteome</keyword>
<dbReference type="OrthoDB" id="4133219at2"/>
<name>A0A1G7YEG7_9ACTN</name>
<feature type="region of interest" description="Disordered" evidence="8">
    <location>
        <begin position="1"/>
        <end position="21"/>
    </location>
</feature>
<accession>A0A1G7YEG7</accession>
<evidence type="ECO:0000256" key="4">
    <source>
        <dbReference type="ARBA" id="ARBA00023002"/>
    </source>
</evidence>
<keyword evidence="2 7" id="KW-0349">Heme</keyword>
<dbReference type="Pfam" id="PF00067">
    <property type="entry name" value="p450"/>
    <property type="match status" value="1"/>
</dbReference>
<evidence type="ECO:0000256" key="5">
    <source>
        <dbReference type="ARBA" id="ARBA00023004"/>
    </source>
</evidence>
<sequence>MKDLKTAGQATDLPEFPMQRACPYEPPEGYAALREQSPLTVVTLFDGRPAWVVTSHALARELFTDERLSSDWTNPRFPVTSPARGALQKHNVMVGMDRPEHGHYRKMVIPSFTVKRMNRLRPRLQAIVDERLDAMLAAGPPADFVESVAVPVPSIAICELLGVPYADHEYFESETRKLVIRTSGEIAASALANLRAYLDKLIAVKEAEPGEGLVDDLIADQLHQGRIDRETLVKLCTIMLTAGHETTANVISLGLLALLRHPEQFDALRDDPDLVPGAVEEMLRYLSIAEVVSRVATADFEVHGRRIRAGDAVFFTNSAVNRDPDAFPDPDVFDVRRAPRLHTGFGYGVHQCVGQNLARAELDIVFRAVATRLPRGLRLAVPFEEVKAKGPAGPQGIIDLPLTW</sequence>
<dbReference type="PANTHER" id="PTHR46696:SF1">
    <property type="entry name" value="CYTOCHROME P450 YJIB-RELATED"/>
    <property type="match status" value="1"/>
</dbReference>
<dbReference type="STRING" id="504805.SAMN05421505_109215"/>